<organism evidence="1 2">
    <name type="scientific">Candidatus Haliotispira prima</name>
    <dbReference type="NCBI Taxonomy" id="3034016"/>
    <lineage>
        <taxon>Bacteria</taxon>
        <taxon>Pseudomonadati</taxon>
        <taxon>Spirochaetota</taxon>
        <taxon>Spirochaetia</taxon>
        <taxon>Spirochaetales</taxon>
        <taxon>Spirochaetaceae</taxon>
        <taxon>Candidatus Haliotispira</taxon>
    </lineage>
</organism>
<sequence length="592" mass="64385">MSDVNVGVRIDLEGDIQAQLDCVLDQFSRMRDLVRAMSLTKLSQSLGQVSQQVRDLTQALAPDLGQDLTPNLTQNLNQGPEQPFTDLESKTFAAQNLQQESGIIAGSYEVGPSRPVPAADPFAGINRSRPLPVWLVNDEIINRHSGGTADGYEGGPGLSSSGTYTIRRARQTQRSNALKPLTGVVPGAPLRVLVVNEWASNMGLPAAGQPNASNDISDRSTWSAFGNVAGTLIGTLVAPGIGTAIGGALGTFVGDLAWGISNYVESDENEQRIDHLRQQNLYDARNTGVKLYNDVWTGGNPEPQDNSLATIQSLINETSDPIPSVQTARIEAIKKELKEWTGENSETPEIMGKQLLDFSRQIHEDPVLSKHFQPKIFTKTEGGQKSFAIQDPILDMVRASLPEDYLDSNAYRGVERLIMADVGKLLAQGDDVHIGKYITTMLADWNRWKAKPGNEESPQESKRVPAKIIEQEDGNPAGPNTLPTTAGPYLLKPEPGSKKHLQMDGHGPINISGPVNPYSTLPPAPFNHRNMPPTLANYNKGNYEQGKGNEAQNKEYLQINRNIYTEIIGLKNVSMAILHTLERAPLALETGG</sequence>
<protein>
    <submittedName>
        <fullName evidence="1">Uncharacterized protein</fullName>
    </submittedName>
</protein>
<evidence type="ECO:0000313" key="1">
    <source>
        <dbReference type="EMBL" id="WGK69447.1"/>
    </source>
</evidence>
<reference evidence="1 2" key="1">
    <citation type="submission" date="2023-04" db="EMBL/GenBank/DDBJ databases">
        <title>Spirochaete genome identified in red abalone sample constitutes a novel genus.</title>
        <authorList>
            <person name="Sharma S.P."/>
            <person name="Purcell C.M."/>
            <person name="Hyde J.R."/>
            <person name="Severin A.J."/>
        </authorList>
    </citation>
    <scope>NUCLEOTIDE SEQUENCE [LARGE SCALE GENOMIC DNA]</scope>
    <source>
        <strain evidence="1 2">SP-2023</strain>
    </source>
</reference>
<name>A0ABY8MHF6_9SPIO</name>
<accession>A0ABY8MHF6</accession>
<dbReference type="RefSeq" id="WP_326927630.1">
    <property type="nucleotide sequence ID" value="NZ_CP123443.1"/>
</dbReference>
<proteinExistence type="predicted"/>
<dbReference type="Proteomes" id="UP001228690">
    <property type="component" value="Chromosome"/>
</dbReference>
<dbReference type="EMBL" id="CP123443">
    <property type="protein sequence ID" value="WGK69447.1"/>
    <property type="molecule type" value="Genomic_DNA"/>
</dbReference>
<gene>
    <name evidence="1" type="ORF">P0082_00905</name>
</gene>
<keyword evidence="2" id="KW-1185">Reference proteome</keyword>
<evidence type="ECO:0000313" key="2">
    <source>
        <dbReference type="Proteomes" id="UP001228690"/>
    </source>
</evidence>